<feature type="signal peptide" evidence="1">
    <location>
        <begin position="1"/>
        <end position="24"/>
    </location>
</feature>
<evidence type="ECO:0000256" key="1">
    <source>
        <dbReference type="SAM" id="SignalP"/>
    </source>
</evidence>
<proteinExistence type="predicted"/>
<protein>
    <submittedName>
        <fullName evidence="2">ABC transporter substrate-binding protein</fullName>
    </submittedName>
</protein>
<organism evidence="2">
    <name type="scientific">Marinobacter nauticus</name>
    <name type="common">Marinobacter hydrocarbonoclasticus</name>
    <name type="synonym">Marinobacter aquaeolei</name>
    <dbReference type="NCBI Taxonomy" id="2743"/>
    <lineage>
        <taxon>Bacteria</taxon>
        <taxon>Pseudomonadati</taxon>
        <taxon>Pseudomonadota</taxon>
        <taxon>Gammaproteobacteria</taxon>
        <taxon>Pseudomonadales</taxon>
        <taxon>Marinobacteraceae</taxon>
        <taxon>Marinobacter</taxon>
    </lineage>
</organism>
<keyword evidence="1" id="KW-0732">Signal</keyword>
<name>A0A455W2V1_MARNT</name>
<sequence length="246" mass="27315">MYFKFLFISLALAISCLPLTNAHADNQGSTIHIAVIDDIPSTTMAVRLLEAAYARLGLSMKTLVSPSRRALLMADTGQLDGDLFRIEAVASDYPNLLKVDYPLLEGGLYAVIRNPHAQKLPEPSDKPLKVAVRRGVIIAEKTAEALGMEPVHTESYEQIRTLLEWGRVDLALVSDIEGLSPLATGDWSQFSILPEPVTRFTLHHYLNRKHASLAEKLADELAEMDKEGLKARLRKLTLSEQKDGEW</sequence>
<gene>
    <name evidence="2" type="ORF">YBY_14020</name>
</gene>
<evidence type="ECO:0000313" key="2">
    <source>
        <dbReference type="EMBL" id="BBJ03554.1"/>
    </source>
</evidence>
<dbReference type="Gene3D" id="3.40.190.10">
    <property type="entry name" value="Periplasmic binding protein-like II"/>
    <property type="match status" value="2"/>
</dbReference>
<dbReference type="SUPFAM" id="SSF53850">
    <property type="entry name" value="Periplasmic binding protein-like II"/>
    <property type="match status" value="1"/>
</dbReference>
<dbReference type="PROSITE" id="PS51257">
    <property type="entry name" value="PROKAR_LIPOPROTEIN"/>
    <property type="match status" value="1"/>
</dbReference>
<dbReference type="AlphaFoldDB" id="A0A455W2V1"/>
<reference evidence="2" key="1">
    <citation type="submission" date="2019-03" db="EMBL/GenBank/DDBJ databases">
        <title>Whole genome analysis of nitrate-reducing bacteria Marinobacter hydrocarbonoclasticus YB03.</title>
        <authorList>
            <person name="Azam A.H."/>
            <person name="Yuk S.R."/>
            <person name="Kamarisima K."/>
            <person name="Miyanaga K."/>
            <person name="Tanji Y."/>
        </authorList>
    </citation>
    <scope>NUCLEOTIDE SEQUENCE</scope>
    <source>
        <strain evidence="2">YB03</strain>
    </source>
</reference>
<dbReference type="EMBL" id="AP019537">
    <property type="protein sequence ID" value="BBJ03554.1"/>
    <property type="molecule type" value="Genomic_DNA"/>
</dbReference>
<feature type="chain" id="PRO_5019738595" evidence="1">
    <location>
        <begin position="25"/>
        <end position="246"/>
    </location>
</feature>
<accession>A0A455W2V1</accession>